<dbReference type="GO" id="GO:0071555">
    <property type="term" value="P:cell wall organization"/>
    <property type="evidence" value="ECO:0007669"/>
    <property type="project" value="UniProtKB-KW"/>
</dbReference>
<dbReference type="PANTHER" id="PTHR33392">
    <property type="entry name" value="POLYISOPRENYL-TEICHOIC ACID--PEPTIDOGLYCAN TEICHOIC ACID TRANSFERASE TAGU"/>
    <property type="match status" value="1"/>
</dbReference>
<dbReference type="Proteomes" id="UP000276770">
    <property type="component" value="Unassembled WGS sequence"/>
</dbReference>
<keyword evidence="3" id="KW-0735">Signal-anchor</keyword>
<accession>A0A3L7K472</accession>
<dbReference type="AlphaFoldDB" id="A0A3L7K472"/>
<keyword evidence="4" id="KW-0472">Membrane</keyword>
<dbReference type="Pfam" id="PF03816">
    <property type="entry name" value="LytR_cpsA_psr"/>
    <property type="match status" value="1"/>
</dbReference>
<dbReference type="RefSeq" id="WP_121679832.1">
    <property type="nucleotide sequence ID" value="NZ_RCVZ01000003.1"/>
</dbReference>
<comment type="similarity">
    <text evidence="1">Belongs to the LytR/CpsA/Psr (LCP) family.</text>
</comment>
<dbReference type="InterPro" id="IPR050922">
    <property type="entry name" value="LytR/CpsA/Psr_CW_biosynth"/>
</dbReference>
<evidence type="ECO:0000256" key="4">
    <source>
        <dbReference type="ARBA" id="ARBA00022989"/>
    </source>
</evidence>
<dbReference type="EMBL" id="RCVZ01000003">
    <property type="protein sequence ID" value="RLQ96811.1"/>
    <property type="molecule type" value="Genomic_DNA"/>
</dbReference>
<dbReference type="InterPro" id="IPR004474">
    <property type="entry name" value="LytR_CpsA_psr"/>
</dbReference>
<evidence type="ECO:0000256" key="3">
    <source>
        <dbReference type="ARBA" id="ARBA00022968"/>
    </source>
</evidence>
<organism evidence="6 7">
    <name type="scientific">Falsibacillus albus</name>
    <dbReference type="NCBI Taxonomy" id="2478915"/>
    <lineage>
        <taxon>Bacteria</taxon>
        <taxon>Bacillati</taxon>
        <taxon>Bacillota</taxon>
        <taxon>Bacilli</taxon>
        <taxon>Bacillales</taxon>
        <taxon>Bacillaceae</taxon>
        <taxon>Falsibacillus</taxon>
    </lineage>
</organism>
<dbReference type="NCBIfam" id="TIGR00350">
    <property type="entry name" value="lytR_cpsA_psr"/>
    <property type="match status" value="1"/>
</dbReference>
<evidence type="ECO:0000256" key="1">
    <source>
        <dbReference type="ARBA" id="ARBA00006068"/>
    </source>
</evidence>
<feature type="domain" description="Cell envelope-related transcriptional attenuator" evidence="5">
    <location>
        <begin position="94"/>
        <end position="242"/>
    </location>
</feature>
<name>A0A3L7K472_9BACI</name>
<comment type="caution">
    <text evidence="6">The sequence shown here is derived from an EMBL/GenBank/DDBJ whole genome shotgun (WGS) entry which is preliminary data.</text>
</comment>
<protein>
    <submittedName>
        <fullName evidence="6">LytR family transcriptional regulator</fullName>
    </submittedName>
</protein>
<keyword evidence="2" id="KW-0812">Transmembrane</keyword>
<sequence length="332" mass="37880">MNKLTKRQLRRKKRRRRIFWFLIFPVLLLSFSAATYGAYLYKKTENAFNKAHEDIARKKSPLRETKVDPGKDNVSILFIGIDDSKTRHFGKGTRSDALILATLNKKDNSVKMVSIPRDSYVYVPKIQEKTKITHAHAYGGAQATIDTVENLFDIPVDYFVQMNFYAFMDVVDALGGIEADVPYTLHEKDSEDHHNAINLEPGKQLLDGEEALALARTRHKDSDIQRGERQQELMKALVKKAASAGAITKYDDVIQAIGDNMKTNMTFSEMKSFASYATKGHLSFEQSSLKGQDSYINGVYYYQLDENYLDNLKTELQDQLDLKKKEDNVAQK</sequence>
<keyword evidence="4" id="KW-1133">Transmembrane helix</keyword>
<evidence type="ECO:0000313" key="7">
    <source>
        <dbReference type="Proteomes" id="UP000276770"/>
    </source>
</evidence>
<evidence type="ECO:0000259" key="5">
    <source>
        <dbReference type="Pfam" id="PF03816"/>
    </source>
</evidence>
<reference evidence="6 7" key="1">
    <citation type="submission" date="2018-10" db="EMBL/GenBank/DDBJ databases">
        <title>Falsibacillus sp. genome draft.</title>
        <authorList>
            <person name="Shi S."/>
        </authorList>
    </citation>
    <scope>NUCLEOTIDE SEQUENCE [LARGE SCALE GENOMIC DNA]</scope>
    <source>
        <strain evidence="6 7">GY 10110</strain>
    </source>
</reference>
<gene>
    <name evidence="6" type="ORF">D9X91_06850</name>
</gene>
<dbReference type="OrthoDB" id="27330at2"/>
<dbReference type="PANTHER" id="PTHR33392:SF3">
    <property type="entry name" value="POLYISOPRENYL-TEICHOIC ACID--PEPTIDOGLYCAN TEICHOIC ACID TRANSFERASE TAGT"/>
    <property type="match status" value="1"/>
</dbReference>
<dbReference type="Gene3D" id="3.40.630.190">
    <property type="entry name" value="LCP protein"/>
    <property type="match status" value="1"/>
</dbReference>
<evidence type="ECO:0000313" key="6">
    <source>
        <dbReference type="EMBL" id="RLQ96811.1"/>
    </source>
</evidence>
<evidence type="ECO:0000256" key="2">
    <source>
        <dbReference type="ARBA" id="ARBA00022692"/>
    </source>
</evidence>
<keyword evidence="7" id="KW-1185">Reference proteome</keyword>
<proteinExistence type="inferred from homology"/>